<sequence>MKKKIVLGSAAALVIACAGWAGGAFYAGKSVEATLDKQHKWLSDLPYFVVKSREYQRGWFSSSETVTLAVNPEMYRLFLEKEGQELPKFEVTYSNKVLHGPFPLIGQFSLRPAKAVVQTEFKFAPETQKLLSRFFGAQKPIEMENRIGFDDDGVIQIKVPGFDYEEAVSGVKAKWQGLTATVDYGGDFNRVKLNAVAPGMSGSAKEKGNFSFSGLTLDVDHQRGKAGMMLGTTSAKLAGFSLDVPDGLPVKVALENLAYNTKLAESGDFINGEATISLARIILNDKPYGPAELQAEASHLHGPTLAKLNDEFNKLQKRPLKREEATAEIVKLAKAHGMPILTNDPRFGIRKLEVQLPEGALKFSASVGLKGFQEKDLDNPVDFVNKLSAKADFSIPRKVVETLVMWQTRAMFGGPESGVSGADLDYLASQFVEGQIGRLADQKLIKVDGELLSASATLESGEFTLNEILVPLPWQEEEFRKKQQETQASQVTQTQQ</sequence>
<feature type="chain" id="PRO_5017283622" evidence="1">
    <location>
        <begin position="27"/>
        <end position="496"/>
    </location>
</feature>
<evidence type="ECO:0000313" key="3">
    <source>
        <dbReference type="Proteomes" id="UP000242869"/>
    </source>
</evidence>
<name>A0A1I4WSJ1_9NEIS</name>
<gene>
    <name evidence="2" type="ORF">SAMN05660284_00693</name>
</gene>
<keyword evidence="3" id="KW-1185">Reference proteome</keyword>
<dbReference type="InterPro" id="IPR010352">
    <property type="entry name" value="DUF945"/>
</dbReference>
<reference evidence="3" key="1">
    <citation type="submission" date="2016-10" db="EMBL/GenBank/DDBJ databases">
        <authorList>
            <person name="Varghese N."/>
            <person name="Submissions S."/>
        </authorList>
    </citation>
    <scope>NUCLEOTIDE SEQUENCE [LARGE SCALE GENOMIC DNA]</scope>
    <source>
        <strain evidence="3">DSM 6150</strain>
    </source>
</reference>
<evidence type="ECO:0000313" key="2">
    <source>
        <dbReference type="EMBL" id="SFN16252.1"/>
    </source>
</evidence>
<feature type="signal peptide" evidence="1">
    <location>
        <begin position="1"/>
        <end position="26"/>
    </location>
</feature>
<organism evidence="2 3">
    <name type="scientific">Formivibrio citricus</name>
    <dbReference type="NCBI Taxonomy" id="83765"/>
    <lineage>
        <taxon>Bacteria</taxon>
        <taxon>Pseudomonadati</taxon>
        <taxon>Pseudomonadota</taxon>
        <taxon>Betaproteobacteria</taxon>
        <taxon>Neisseriales</taxon>
        <taxon>Chitinibacteraceae</taxon>
        <taxon>Formivibrio</taxon>
    </lineage>
</organism>
<accession>A0A1I4WSJ1</accession>
<proteinExistence type="predicted"/>
<dbReference type="Proteomes" id="UP000242869">
    <property type="component" value="Unassembled WGS sequence"/>
</dbReference>
<dbReference type="OrthoDB" id="8523324at2"/>
<keyword evidence="1" id="KW-0732">Signal</keyword>
<dbReference type="EMBL" id="FOVE01000004">
    <property type="protein sequence ID" value="SFN16252.1"/>
    <property type="molecule type" value="Genomic_DNA"/>
</dbReference>
<dbReference type="AlphaFoldDB" id="A0A1I4WSJ1"/>
<evidence type="ECO:0000256" key="1">
    <source>
        <dbReference type="SAM" id="SignalP"/>
    </source>
</evidence>
<dbReference type="PROSITE" id="PS51257">
    <property type="entry name" value="PROKAR_LIPOPROTEIN"/>
    <property type="match status" value="1"/>
</dbReference>
<dbReference type="RefSeq" id="WP_091191436.1">
    <property type="nucleotide sequence ID" value="NZ_FOVE01000004.1"/>
</dbReference>
<dbReference type="Pfam" id="PF06097">
    <property type="entry name" value="DUF945"/>
    <property type="match status" value="1"/>
</dbReference>
<protein>
    <submittedName>
        <fullName evidence="2">Uncharacterized conserved protein YdgA, DUF945 family</fullName>
    </submittedName>
</protein>
<dbReference type="STRING" id="83765.SAMN05660284_00693"/>